<keyword evidence="2" id="KW-0041">Annexin</keyword>
<comment type="caution">
    <text evidence="3">The sequence shown here is derived from an EMBL/GenBank/DDBJ whole genome shotgun (WGS) entry which is preliminary data.</text>
</comment>
<keyword evidence="4" id="KW-1185">Reference proteome</keyword>
<dbReference type="GO" id="GO:0005737">
    <property type="term" value="C:cytoplasm"/>
    <property type="evidence" value="ECO:0007669"/>
    <property type="project" value="TreeGrafter"/>
</dbReference>
<dbReference type="GO" id="GO:0001786">
    <property type="term" value="F:phosphatidylserine binding"/>
    <property type="evidence" value="ECO:0007669"/>
    <property type="project" value="TreeGrafter"/>
</dbReference>
<protein>
    <submittedName>
        <fullName evidence="3">Putative annexin</fullName>
    </submittedName>
</protein>
<dbReference type="PANTHER" id="PTHR10502">
    <property type="entry name" value="ANNEXIN"/>
    <property type="match status" value="1"/>
</dbReference>
<dbReference type="PANTHER" id="PTHR10502:SF204">
    <property type="entry name" value="ANNEXIN"/>
    <property type="match status" value="1"/>
</dbReference>
<sequence length="129" mass="14606">MRRPSSAYWVIEMQLKEKKSGSFMSNFVKKILSSTLSLSSLVILRAVYRWTLDPADCDAVLANLAIKKPDCNYNVIIEIFSVRCPEELLAVRKAYQLRYKCSLEEDLAQRTNGDLHKTSRSASGASGLW</sequence>
<evidence type="ECO:0000313" key="4">
    <source>
        <dbReference type="Proteomes" id="UP000238479"/>
    </source>
</evidence>
<dbReference type="SUPFAM" id="SSF47874">
    <property type="entry name" value="Annexin"/>
    <property type="match status" value="1"/>
</dbReference>
<dbReference type="GO" id="GO:0005544">
    <property type="term" value="F:calcium-dependent phospholipid binding"/>
    <property type="evidence" value="ECO:0007669"/>
    <property type="project" value="InterPro"/>
</dbReference>
<dbReference type="GO" id="GO:0009409">
    <property type="term" value="P:response to cold"/>
    <property type="evidence" value="ECO:0007669"/>
    <property type="project" value="TreeGrafter"/>
</dbReference>
<dbReference type="GO" id="GO:0009408">
    <property type="term" value="P:response to heat"/>
    <property type="evidence" value="ECO:0007669"/>
    <property type="project" value="TreeGrafter"/>
</dbReference>
<dbReference type="GO" id="GO:0009651">
    <property type="term" value="P:response to salt stress"/>
    <property type="evidence" value="ECO:0007669"/>
    <property type="project" value="TreeGrafter"/>
</dbReference>
<evidence type="ECO:0000256" key="2">
    <source>
        <dbReference type="ARBA" id="ARBA00023216"/>
    </source>
</evidence>
<dbReference type="EMBL" id="PDCK01000039">
    <property type="protein sequence ID" value="PRQ55144.1"/>
    <property type="molecule type" value="Genomic_DNA"/>
</dbReference>
<reference evidence="3 4" key="1">
    <citation type="journal article" date="2018" name="Nat. Genet.">
        <title>The Rosa genome provides new insights in the design of modern roses.</title>
        <authorList>
            <person name="Bendahmane M."/>
        </authorList>
    </citation>
    <scope>NUCLEOTIDE SEQUENCE [LARGE SCALE GENOMIC DNA]</scope>
    <source>
        <strain evidence="4">cv. Old Blush</strain>
    </source>
</reference>
<dbReference type="Gene3D" id="1.10.220.10">
    <property type="entry name" value="Annexin"/>
    <property type="match status" value="1"/>
</dbReference>
<evidence type="ECO:0000256" key="1">
    <source>
        <dbReference type="ARBA" id="ARBA00022737"/>
    </source>
</evidence>
<keyword evidence="1" id="KW-0677">Repeat</keyword>
<dbReference type="Pfam" id="PF00191">
    <property type="entry name" value="Annexin"/>
    <property type="match status" value="1"/>
</dbReference>
<dbReference type="GO" id="GO:0005886">
    <property type="term" value="C:plasma membrane"/>
    <property type="evidence" value="ECO:0007669"/>
    <property type="project" value="TreeGrafter"/>
</dbReference>
<dbReference type="Gramene" id="PRQ55144">
    <property type="protein sequence ID" value="PRQ55144"/>
    <property type="gene ID" value="RchiOBHm_Chr1g0321381"/>
</dbReference>
<dbReference type="InterPro" id="IPR018502">
    <property type="entry name" value="Annexin_repeat"/>
</dbReference>
<dbReference type="GO" id="GO:0009414">
    <property type="term" value="P:response to water deprivation"/>
    <property type="evidence" value="ECO:0007669"/>
    <property type="project" value="TreeGrafter"/>
</dbReference>
<evidence type="ECO:0000313" key="3">
    <source>
        <dbReference type="EMBL" id="PRQ55144.1"/>
    </source>
</evidence>
<proteinExistence type="predicted"/>
<dbReference type="PROSITE" id="PS51897">
    <property type="entry name" value="ANNEXIN_2"/>
    <property type="match status" value="1"/>
</dbReference>
<dbReference type="Proteomes" id="UP000238479">
    <property type="component" value="Chromosome 1"/>
</dbReference>
<organism evidence="3 4">
    <name type="scientific">Rosa chinensis</name>
    <name type="common">China rose</name>
    <dbReference type="NCBI Taxonomy" id="74649"/>
    <lineage>
        <taxon>Eukaryota</taxon>
        <taxon>Viridiplantae</taxon>
        <taxon>Streptophyta</taxon>
        <taxon>Embryophyta</taxon>
        <taxon>Tracheophyta</taxon>
        <taxon>Spermatophyta</taxon>
        <taxon>Magnoliopsida</taxon>
        <taxon>eudicotyledons</taxon>
        <taxon>Gunneridae</taxon>
        <taxon>Pentapetalae</taxon>
        <taxon>rosids</taxon>
        <taxon>fabids</taxon>
        <taxon>Rosales</taxon>
        <taxon>Rosaceae</taxon>
        <taxon>Rosoideae</taxon>
        <taxon>Rosoideae incertae sedis</taxon>
        <taxon>Rosa</taxon>
    </lineage>
</organism>
<accession>A0A2P6S901</accession>
<dbReference type="GO" id="GO:0005509">
    <property type="term" value="F:calcium ion binding"/>
    <property type="evidence" value="ECO:0007669"/>
    <property type="project" value="InterPro"/>
</dbReference>
<name>A0A2P6S901_ROSCH</name>
<dbReference type="OMA" id="SSAYWVI"/>
<dbReference type="InterPro" id="IPR037104">
    <property type="entry name" value="Annexin_sf"/>
</dbReference>
<dbReference type="AlphaFoldDB" id="A0A2P6S901"/>
<gene>
    <name evidence="3" type="ORF">RchiOBHm_Chr1g0321381</name>
</gene>
<dbReference type="STRING" id="74649.A0A2P6S901"/>